<dbReference type="Proteomes" id="UP000612855">
    <property type="component" value="Unassembled WGS sequence"/>
</dbReference>
<feature type="compositionally biased region" description="Basic and acidic residues" evidence="1">
    <location>
        <begin position="226"/>
        <end position="235"/>
    </location>
</feature>
<dbReference type="EMBL" id="BMFJ01000001">
    <property type="protein sequence ID" value="GGE18011.1"/>
    <property type="molecule type" value="Genomic_DNA"/>
</dbReference>
<keyword evidence="2" id="KW-0732">Signal</keyword>
<evidence type="ECO:0000313" key="3">
    <source>
        <dbReference type="EMBL" id="GGE18011.1"/>
    </source>
</evidence>
<feature type="region of interest" description="Disordered" evidence="1">
    <location>
        <begin position="47"/>
        <end position="83"/>
    </location>
</feature>
<proteinExistence type="predicted"/>
<keyword evidence="4" id="KW-1185">Reference proteome</keyword>
<evidence type="ECO:0000313" key="4">
    <source>
        <dbReference type="Proteomes" id="UP000612855"/>
    </source>
</evidence>
<evidence type="ECO:0000256" key="2">
    <source>
        <dbReference type="SAM" id="SignalP"/>
    </source>
</evidence>
<evidence type="ECO:0000256" key="1">
    <source>
        <dbReference type="SAM" id="MobiDB-lite"/>
    </source>
</evidence>
<feature type="chain" id="PRO_5036949561" description="Excalibur calcium-binding domain-containing protein" evidence="2">
    <location>
        <begin position="22"/>
        <end position="256"/>
    </location>
</feature>
<feature type="signal peptide" evidence="2">
    <location>
        <begin position="1"/>
        <end position="21"/>
    </location>
</feature>
<dbReference type="AlphaFoldDB" id="A0A916ZXN5"/>
<comment type="caution">
    <text evidence="3">The sequence shown here is derived from an EMBL/GenBank/DDBJ whole genome shotgun (WGS) entry which is preliminary data.</text>
</comment>
<sequence length="256" mass="26004">MIMTTTTFRLGLGALALTALAACQPPVPDSGAGVGFGDYTQYQRQREAQLSGQAASSLPPASAVSSETLEPTGAGTTAVTPLNGGTVDAGSEIAAETRAVLGGAGAGGTAPLDASPSNPPPVAVNSAGLSAENDFSAVGEQRSIADDKALIAQNRAAYTQVQPEALPTRTDTGPNIVAYALQTSHAPGQSQYRRTSLPGAEGRYQRACAAYPSPDLAQTEFLKAGGPERDRKGVDPDGDGFACSWDPRPFRKAAGG</sequence>
<accession>A0A916ZXN5</accession>
<organism evidence="3 4">
    <name type="scientific">Primorskyibacter flagellatus</name>
    <dbReference type="NCBI Taxonomy" id="1387277"/>
    <lineage>
        <taxon>Bacteria</taxon>
        <taxon>Pseudomonadati</taxon>
        <taxon>Pseudomonadota</taxon>
        <taxon>Alphaproteobacteria</taxon>
        <taxon>Rhodobacterales</taxon>
        <taxon>Roseobacteraceae</taxon>
        <taxon>Primorskyibacter</taxon>
    </lineage>
</organism>
<gene>
    <name evidence="3" type="ORF">GCM10011360_03530</name>
</gene>
<evidence type="ECO:0008006" key="5">
    <source>
        <dbReference type="Google" id="ProtNLM"/>
    </source>
</evidence>
<reference evidence="4" key="1">
    <citation type="journal article" date="2019" name="Int. J. Syst. Evol. Microbiol.">
        <title>The Global Catalogue of Microorganisms (GCM) 10K type strain sequencing project: providing services to taxonomists for standard genome sequencing and annotation.</title>
        <authorList>
            <consortium name="The Broad Institute Genomics Platform"/>
            <consortium name="The Broad Institute Genome Sequencing Center for Infectious Disease"/>
            <person name="Wu L."/>
            <person name="Ma J."/>
        </authorList>
    </citation>
    <scope>NUCLEOTIDE SEQUENCE [LARGE SCALE GENOMIC DNA]</scope>
    <source>
        <strain evidence="4">CGMCC 1.12664</strain>
    </source>
</reference>
<feature type="region of interest" description="Disordered" evidence="1">
    <location>
        <begin position="222"/>
        <end position="256"/>
    </location>
</feature>
<feature type="compositionally biased region" description="Low complexity" evidence="1">
    <location>
        <begin position="54"/>
        <end position="66"/>
    </location>
</feature>
<protein>
    <recommendedName>
        <fullName evidence="5">Excalibur calcium-binding domain-containing protein</fullName>
    </recommendedName>
</protein>
<name>A0A916ZXN5_9RHOB</name>